<dbReference type="PROSITE" id="PS50926">
    <property type="entry name" value="TRAM"/>
    <property type="match status" value="1"/>
</dbReference>
<accession>A0A7V0T640</accession>
<comment type="caution">
    <text evidence="2">The sequence shown here is derived from an EMBL/GenBank/DDBJ whole genome shotgun (WGS) entry which is preliminary data.</text>
</comment>
<evidence type="ECO:0000259" key="1">
    <source>
        <dbReference type="PROSITE" id="PS50926"/>
    </source>
</evidence>
<protein>
    <submittedName>
        <fullName evidence="2">TRAM domain-containing protein</fullName>
    </submittedName>
</protein>
<dbReference type="AlphaFoldDB" id="A0A7V0T640"/>
<proteinExistence type="predicted"/>
<sequence>MLFRKPPVFMMDLETAADLRVTRFLEFGLVTGRLLLPEPPAVASDEESGHVADRVRETLTRLKKVKGLQVKTDRRLADHEALLARARKDKATLLTSRPDMKAAANGVSVVSITEVYELFRPTVATGDVIRLRITKRGKEKDEGIGYLEGGVKVVVDGTANSIGQEVEAVVQGSLDTESGRVIFARLRFTELR</sequence>
<dbReference type="EMBL" id="DSBX01000170">
    <property type="protein sequence ID" value="HDQ99526.1"/>
    <property type="molecule type" value="Genomic_DNA"/>
</dbReference>
<gene>
    <name evidence="2" type="ORF">ENN51_04485</name>
</gene>
<dbReference type="Proteomes" id="UP000885672">
    <property type="component" value="Unassembled WGS sequence"/>
</dbReference>
<organism evidence="2">
    <name type="scientific">candidate division WOR-3 bacterium</name>
    <dbReference type="NCBI Taxonomy" id="2052148"/>
    <lineage>
        <taxon>Bacteria</taxon>
        <taxon>Bacteria division WOR-3</taxon>
    </lineage>
</organism>
<name>A0A7V0T640_UNCW3</name>
<evidence type="ECO:0000313" key="2">
    <source>
        <dbReference type="EMBL" id="HDQ99526.1"/>
    </source>
</evidence>
<dbReference type="InterPro" id="IPR002792">
    <property type="entry name" value="TRAM_dom"/>
</dbReference>
<reference evidence="2" key="1">
    <citation type="journal article" date="2020" name="mSystems">
        <title>Genome- and Community-Level Interaction Insights into Carbon Utilization and Element Cycling Functions of Hydrothermarchaeota in Hydrothermal Sediment.</title>
        <authorList>
            <person name="Zhou Z."/>
            <person name="Liu Y."/>
            <person name="Xu W."/>
            <person name="Pan J."/>
            <person name="Luo Z.H."/>
            <person name="Li M."/>
        </authorList>
    </citation>
    <scope>NUCLEOTIDE SEQUENCE [LARGE SCALE GENOMIC DNA]</scope>
    <source>
        <strain evidence="2">SpSt-1182</strain>
    </source>
</reference>
<dbReference type="Pfam" id="PF01938">
    <property type="entry name" value="TRAM"/>
    <property type="match status" value="1"/>
</dbReference>
<feature type="domain" description="TRAM" evidence="1">
    <location>
        <begin position="122"/>
        <end position="183"/>
    </location>
</feature>